<evidence type="ECO:0000313" key="1">
    <source>
        <dbReference type="EMBL" id="TQM39110.1"/>
    </source>
</evidence>
<sequence length="92" mass="10259">MVTSGTASGHVVYSVHTARPGEIGSVEIVFTSEQEARAYARDRSRDWRITSASVTRFTVGELGTRYPVGWFVDGTEQGEHWNRQLYPTDGSH</sequence>
<dbReference type="EMBL" id="VFPH01000002">
    <property type="protein sequence ID" value="TQM39110.1"/>
    <property type="molecule type" value="Genomic_DNA"/>
</dbReference>
<reference evidence="1 2" key="1">
    <citation type="submission" date="2019-06" db="EMBL/GenBank/DDBJ databases">
        <title>Sequencing the genomes of 1000 actinobacteria strains.</title>
        <authorList>
            <person name="Klenk H.-P."/>
        </authorList>
    </citation>
    <scope>NUCLEOTIDE SEQUENCE [LARGE SCALE GENOMIC DNA]</scope>
    <source>
        <strain evidence="1 2">DSM 45511</strain>
    </source>
</reference>
<accession>A0A543FZ45</accession>
<keyword evidence="2" id="KW-1185">Reference proteome</keyword>
<comment type="caution">
    <text evidence="1">The sequence shown here is derived from an EMBL/GenBank/DDBJ whole genome shotgun (WGS) entry which is preliminary data.</text>
</comment>
<gene>
    <name evidence="1" type="ORF">FB388_6365</name>
</gene>
<dbReference type="Proteomes" id="UP000319818">
    <property type="component" value="Unassembled WGS sequence"/>
</dbReference>
<protein>
    <submittedName>
        <fullName evidence="1">Uncharacterized protein</fullName>
    </submittedName>
</protein>
<evidence type="ECO:0000313" key="2">
    <source>
        <dbReference type="Proteomes" id="UP000319818"/>
    </source>
</evidence>
<proteinExistence type="predicted"/>
<dbReference type="AlphaFoldDB" id="A0A543FZ45"/>
<name>A0A543FZ45_9PSEU</name>
<organism evidence="1 2">
    <name type="scientific">Pseudonocardia cypriaca</name>
    <dbReference type="NCBI Taxonomy" id="882449"/>
    <lineage>
        <taxon>Bacteria</taxon>
        <taxon>Bacillati</taxon>
        <taxon>Actinomycetota</taxon>
        <taxon>Actinomycetes</taxon>
        <taxon>Pseudonocardiales</taxon>
        <taxon>Pseudonocardiaceae</taxon>
        <taxon>Pseudonocardia</taxon>
    </lineage>
</organism>